<evidence type="ECO:0000256" key="1">
    <source>
        <dbReference type="SAM" id="MobiDB-lite"/>
    </source>
</evidence>
<sequence>WAGAIVAGVFTAAGGYVVGSVRARRGGATYAVMEIEGDAHERGSGGGRGRGGGNERGGRT</sequence>
<accession>A0ABU4FKY6</accession>
<feature type="non-terminal residue" evidence="2">
    <location>
        <position position="1"/>
    </location>
</feature>
<feature type="region of interest" description="Disordered" evidence="1">
    <location>
        <begin position="36"/>
        <end position="60"/>
    </location>
</feature>
<gene>
    <name evidence="2" type="ORF">R5A26_28735</name>
</gene>
<proteinExistence type="predicted"/>
<organism evidence="2 3">
    <name type="scientific">Streptomyces prunicolor</name>
    <dbReference type="NCBI Taxonomy" id="67348"/>
    <lineage>
        <taxon>Bacteria</taxon>
        <taxon>Bacillati</taxon>
        <taxon>Actinomycetota</taxon>
        <taxon>Actinomycetes</taxon>
        <taxon>Kitasatosporales</taxon>
        <taxon>Streptomycetaceae</taxon>
        <taxon>Streptomyces</taxon>
    </lineage>
</organism>
<protein>
    <submittedName>
        <fullName evidence="2">Glycosyltransferase family 2 protein</fullName>
    </submittedName>
</protein>
<feature type="compositionally biased region" description="Gly residues" evidence="1">
    <location>
        <begin position="44"/>
        <end position="60"/>
    </location>
</feature>
<dbReference type="EMBL" id="JAWMAJ010000111">
    <property type="protein sequence ID" value="MDV7219935.1"/>
    <property type="molecule type" value="Genomic_DNA"/>
</dbReference>
<keyword evidence="3" id="KW-1185">Reference proteome</keyword>
<evidence type="ECO:0000313" key="3">
    <source>
        <dbReference type="Proteomes" id="UP001187346"/>
    </source>
</evidence>
<evidence type="ECO:0000313" key="2">
    <source>
        <dbReference type="EMBL" id="MDV7219935.1"/>
    </source>
</evidence>
<name>A0ABU4FKY6_9ACTN</name>
<dbReference type="Proteomes" id="UP001187346">
    <property type="component" value="Unassembled WGS sequence"/>
</dbReference>
<comment type="caution">
    <text evidence="2">The sequence shown here is derived from an EMBL/GenBank/DDBJ whole genome shotgun (WGS) entry which is preliminary data.</text>
</comment>
<reference evidence="2 3" key="1">
    <citation type="submission" date="2023-10" db="EMBL/GenBank/DDBJ databases">
        <title>Characterization of rhizosphere-enriched actinobacteria from wheat plants lab-grown on chernevaya soil.</title>
        <authorList>
            <person name="Tikhonova E.N."/>
            <person name="Konopkin A."/>
            <person name="Kravchenko I.K."/>
        </authorList>
    </citation>
    <scope>NUCLEOTIDE SEQUENCE [LARGE SCALE GENOMIC DNA]</scope>
    <source>
        <strain evidence="2 3">RR29</strain>
    </source>
</reference>